<reference evidence="1" key="2">
    <citation type="submission" date="2023-05" db="EMBL/GenBank/DDBJ databases">
        <authorList>
            <person name="Schelkunov M.I."/>
        </authorList>
    </citation>
    <scope>NUCLEOTIDE SEQUENCE</scope>
    <source>
        <strain evidence="1">Hsosn_3</strain>
        <tissue evidence="1">Leaf</tissue>
    </source>
</reference>
<dbReference type="AlphaFoldDB" id="A0AAD8II20"/>
<protein>
    <submittedName>
        <fullName evidence="1">Uncharacterized protein</fullName>
    </submittedName>
</protein>
<evidence type="ECO:0000313" key="2">
    <source>
        <dbReference type="Proteomes" id="UP001237642"/>
    </source>
</evidence>
<organism evidence="1 2">
    <name type="scientific">Heracleum sosnowskyi</name>
    <dbReference type="NCBI Taxonomy" id="360622"/>
    <lineage>
        <taxon>Eukaryota</taxon>
        <taxon>Viridiplantae</taxon>
        <taxon>Streptophyta</taxon>
        <taxon>Embryophyta</taxon>
        <taxon>Tracheophyta</taxon>
        <taxon>Spermatophyta</taxon>
        <taxon>Magnoliopsida</taxon>
        <taxon>eudicotyledons</taxon>
        <taxon>Gunneridae</taxon>
        <taxon>Pentapetalae</taxon>
        <taxon>asterids</taxon>
        <taxon>campanulids</taxon>
        <taxon>Apiales</taxon>
        <taxon>Apiaceae</taxon>
        <taxon>Apioideae</taxon>
        <taxon>apioid superclade</taxon>
        <taxon>Tordylieae</taxon>
        <taxon>Tordyliinae</taxon>
        <taxon>Heracleum</taxon>
    </lineage>
</organism>
<dbReference type="Proteomes" id="UP001237642">
    <property type="component" value="Unassembled WGS sequence"/>
</dbReference>
<dbReference type="EMBL" id="JAUIZM010000005">
    <property type="protein sequence ID" value="KAK1386274.1"/>
    <property type="molecule type" value="Genomic_DNA"/>
</dbReference>
<keyword evidence="2" id="KW-1185">Reference proteome</keyword>
<evidence type="ECO:0000313" key="1">
    <source>
        <dbReference type="EMBL" id="KAK1386274.1"/>
    </source>
</evidence>
<comment type="caution">
    <text evidence="1">The sequence shown here is derived from an EMBL/GenBank/DDBJ whole genome shotgun (WGS) entry which is preliminary data.</text>
</comment>
<sequence>MGSPALVSLRLKDVFLPKNMSDMFSALVDRKKCCQWFTRMLPGLGATKNLSDLESIEALSEIINIQASVSSPSFNLKYVKLPKEYKESSISGALRSYLPGGCPRATIFTSLAQNNRILQTRALSVAAENVVQQDPLAAPPTKDLGDCHYINKAVTVDNVDIEKSLVDATRANQTDPLVGGVSNDQVSSSKGSRDLGLWQGHEVNSDFVCLLDRIMHKYPETFEHFTKKNKKLCTTNLNMLCTSVNDFTKISLTEMKDLQALRRAKMSKIQFAFGTMGTDLAAGSIADDLLSGP</sequence>
<gene>
    <name evidence="1" type="ORF">POM88_024009</name>
</gene>
<name>A0AAD8II20_9APIA</name>
<proteinExistence type="predicted"/>
<reference evidence="1" key="1">
    <citation type="submission" date="2023-02" db="EMBL/GenBank/DDBJ databases">
        <title>Genome of toxic invasive species Heracleum sosnowskyi carries increased number of genes despite the absence of recent whole-genome duplications.</title>
        <authorList>
            <person name="Schelkunov M."/>
            <person name="Shtratnikova V."/>
            <person name="Makarenko M."/>
            <person name="Klepikova A."/>
            <person name="Omelchenko D."/>
            <person name="Novikova G."/>
            <person name="Obukhova E."/>
            <person name="Bogdanov V."/>
            <person name="Penin A."/>
            <person name="Logacheva M."/>
        </authorList>
    </citation>
    <scope>NUCLEOTIDE SEQUENCE</scope>
    <source>
        <strain evidence="1">Hsosn_3</strain>
        <tissue evidence="1">Leaf</tissue>
    </source>
</reference>
<accession>A0AAD8II20</accession>